<evidence type="ECO:0000313" key="3">
    <source>
        <dbReference type="Proteomes" id="UP000298030"/>
    </source>
</evidence>
<dbReference type="Proteomes" id="UP000298030">
    <property type="component" value="Unassembled WGS sequence"/>
</dbReference>
<keyword evidence="3" id="KW-1185">Reference proteome</keyword>
<evidence type="ECO:0000256" key="1">
    <source>
        <dbReference type="SAM" id="MobiDB-lite"/>
    </source>
</evidence>
<proteinExistence type="predicted"/>
<protein>
    <submittedName>
        <fullName evidence="2">Uncharacterized protein</fullName>
    </submittedName>
</protein>
<dbReference type="EMBL" id="QPFP01000070">
    <property type="protein sequence ID" value="TEB24148.1"/>
    <property type="molecule type" value="Genomic_DNA"/>
</dbReference>
<gene>
    <name evidence="2" type="ORF">FA13DRAFT_1797512</name>
</gene>
<accession>A0A4Y7SR79</accession>
<feature type="compositionally biased region" description="Basic and acidic residues" evidence="1">
    <location>
        <begin position="21"/>
        <end position="30"/>
    </location>
</feature>
<feature type="region of interest" description="Disordered" evidence="1">
    <location>
        <begin position="223"/>
        <end position="247"/>
    </location>
</feature>
<comment type="caution">
    <text evidence="2">The sequence shown here is derived from an EMBL/GenBank/DDBJ whole genome shotgun (WGS) entry which is preliminary data.</text>
</comment>
<sequence>MSTLVHRSPSKLLRGSSSRKRPAEEDKQEGALRSGKVRTRSQSPKKRIKPMETEVDDEEESRGRSRGRAKPPKSHSSSQRDPSRGRKQAPQLLPTGAVTRSRSRDTHQPLMPELPAPTKLSRRKKSMSPAPSRSQDVQGNEDDEFFSSVRKGKERAYSSDRSNMVENDLPSGEHEWGGDGLEAVEQWADEDDLEADMENDEDVGFDEEEDSVILAMSKHVFATPTPSTIPVHPHRGQRFESATTPPRKVHRLKGILKSPRFVAKSRKPK</sequence>
<reference evidence="2 3" key="1">
    <citation type="journal article" date="2019" name="Nat. Ecol. Evol.">
        <title>Megaphylogeny resolves global patterns of mushroom evolution.</title>
        <authorList>
            <person name="Varga T."/>
            <person name="Krizsan K."/>
            <person name="Foldi C."/>
            <person name="Dima B."/>
            <person name="Sanchez-Garcia M."/>
            <person name="Sanchez-Ramirez S."/>
            <person name="Szollosi G.J."/>
            <person name="Szarkandi J.G."/>
            <person name="Papp V."/>
            <person name="Albert L."/>
            <person name="Andreopoulos W."/>
            <person name="Angelini C."/>
            <person name="Antonin V."/>
            <person name="Barry K.W."/>
            <person name="Bougher N.L."/>
            <person name="Buchanan P."/>
            <person name="Buyck B."/>
            <person name="Bense V."/>
            <person name="Catcheside P."/>
            <person name="Chovatia M."/>
            <person name="Cooper J."/>
            <person name="Damon W."/>
            <person name="Desjardin D."/>
            <person name="Finy P."/>
            <person name="Geml J."/>
            <person name="Haridas S."/>
            <person name="Hughes K."/>
            <person name="Justo A."/>
            <person name="Karasinski D."/>
            <person name="Kautmanova I."/>
            <person name="Kiss B."/>
            <person name="Kocsube S."/>
            <person name="Kotiranta H."/>
            <person name="LaButti K.M."/>
            <person name="Lechner B.E."/>
            <person name="Liimatainen K."/>
            <person name="Lipzen A."/>
            <person name="Lukacs Z."/>
            <person name="Mihaltcheva S."/>
            <person name="Morgado L.N."/>
            <person name="Niskanen T."/>
            <person name="Noordeloos M.E."/>
            <person name="Ohm R.A."/>
            <person name="Ortiz-Santana B."/>
            <person name="Ovrebo C."/>
            <person name="Racz N."/>
            <person name="Riley R."/>
            <person name="Savchenko A."/>
            <person name="Shiryaev A."/>
            <person name="Soop K."/>
            <person name="Spirin V."/>
            <person name="Szebenyi C."/>
            <person name="Tomsovsky M."/>
            <person name="Tulloss R.E."/>
            <person name="Uehling J."/>
            <person name="Grigoriev I.V."/>
            <person name="Vagvolgyi C."/>
            <person name="Papp T."/>
            <person name="Martin F.M."/>
            <person name="Miettinen O."/>
            <person name="Hibbett D.S."/>
            <person name="Nagy L.G."/>
        </authorList>
    </citation>
    <scope>NUCLEOTIDE SEQUENCE [LARGE SCALE GENOMIC DNA]</scope>
    <source>
        <strain evidence="2 3">FP101781</strain>
    </source>
</reference>
<feature type="compositionally biased region" description="Basic residues" evidence="1">
    <location>
        <begin position="35"/>
        <end position="48"/>
    </location>
</feature>
<organism evidence="2 3">
    <name type="scientific">Coprinellus micaceus</name>
    <name type="common">Glistening ink-cap mushroom</name>
    <name type="synonym">Coprinus micaceus</name>
    <dbReference type="NCBI Taxonomy" id="71717"/>
    <lineage>
        <taxon>Eukaryota</taxon>
        <taxon>Fungi</taxon>
        <taxon>Dikarya</taxon>
        <taxon>Basidiomycota</taxon>
        <taxon>Agaricomycotina</taxon>
        <taxon>Agaricomycetes</taxon>
        <taxon>Agaricomycetidae</taxon>
        <taxon>Agaricales</taxon>
        <taxon>Agaricineae</taxon>
        <taxon>Psathyrellaceae</taxon>
        <taxon>Coprinellus</taxon>
    </lineage>
</organism>
<feature type="compositionally biased region" description="Basic residues" evidence="1">
    <location>
        <begin position="64"/>
        <end position="73"/>
    </location>
</feature>
<feature type="compositionally biased region" description="Polar residues" evidence="1">
    <location>
        <begin position="129"/>
        <end position="138"/>
    </location>
</feature>
<evidence type="ECO:0000313" key="2">
    <source>
        <dbReference type="EMBL" id="TEB24148.1"/>
    </source>
</evidence>
<dbReference type="AlphaFoldDB" id="A0A4Y7SR79"/>
<name>A0A4Y7SR79_COPMI</name>
<feature type="region of interest" description="Disordered" evidence="1">
    <location>
        <begin position="1"/>
        <end position="178"/>
    </location>
</feature>